<dbReference type="InterPro" id="IPR050560">
    <property type="entry name" value="MYB_TF"/>
</dbReference>
<dbReference type="EMBL" id="CAJZBQ010000005">
    <property type="protein sequence ID" value="CAG9311897.1"/>
    <property type="molecule type" value="Genomic_DNA"/>
</dbReference>
<feature type="domain" description="Myb-like" evidence="3">
    <location>
        <begin position="1"/>
        <end position="58"/>
    </location>
</feature>
<dbReference type="GO" id="GO:0000978">
    <property type="term" value="F:RNA polymerase II cis-regulatory region sequence-specific DNA binding"/>
    <property type="evidence" value="ECO:0007669"/>
    <property type="project" value="TreeGrafter"/>
</dbReference>
<keyword evidence="2" id="KW-0238">DNA-binding</keyword>
<dbReference type="CDD" id="cd00167">
    <property type="entry name" value="SANT"/>
    <property type="match status" value="2"/>
</dbReference>
<evidence type="ECO:0000256" key="2">
    <source>
        <dbReference type="ARBA" id="ARBA00023125"/>
    </source>
</evidence>
<keyword evidence="1" id="KW-0677">Repeat</keyword>
<dbReference type="Proteomes" id="UP001162131">
    <property type="component" value="Unassembled WGS sequence"/>
</dbReference>
<dbReference type="InterPro" id="IPR009057">
    <property type="entry name" value="Homeodomain-like_sf"/>
</dbReference>
<comment type="caution">
    <text evidence="5">The sequence shown here is derived from an EMBL/GenBank/DDBJ whole genome shotgun (WGS) entry which is preliminary data.</text>
</comment>
<dbReference type="FunFam" id="1.10.10.60:FF:000010">
    <property type="entry name" value="Transcriptional activator Myb isoform A"/>
    <property type="match status" value="1"/>
</dbReference>
<proteinExistence type="predicted"/>
<evidence type="ECO:0000313" key="5">
    <source>
        <dbReference type="EMBL" id="CAG9311897.1"/>
    </source>
</evidence>
<feature type="domain" description="HTH myb-type" evidence="4">
    <location>
        <begin position="1"/>
        <end position="62"/>
    </location>
</feature>
<name>A0AAU9ICI7_9CILI</name>
<sequence>MSTIDRKPWTPQEDDAIRELVINMGIKKWSQVSAMLQSKYNIQNKTGKQCRERWNNHLNPAISKDPWSDKEDEIIVDFQKKYGNCWSEMAKVLPGRTENAIKNRFYSKLRKCLRSYNKNRPKGMKITASIKTILKDQYTVEILLSHGEGQIQSCLAEKTGPDIEKMSNKISQKIAIQPKNLSNSENLEEVKEDTASKIVEKSQSSQAVQIGNYYSFPSSYIVTPNAPDMLYMNYQQQNWYNYQRAIWASYITSPSINQLYNTSGQI</sequence>
<dbReference type="SUPFAM" id="SSF46689">
    <property type="entry name" value="Homeodomain-like"/>
    <property type="match status" value="1"/>
</dbReference>
<dbReference type="GO" id="GO:0000981">
    <property type="term" value="F:DNA-binding transcription factor activity, RNA polymerase II-specific"/>
    <property type="evidence" value="ECO:0007669"/>
    <property type="project" value="TreeGrafter"/>
</dbReference>
<evidence type="ECO:0000259" key="3">
    <source>
        <dbReference type="PROSITE" id="PS50090"/>
    </source>
</evidence>
<gene>
    <name evidence="5" type="ORF">BSTOLATCC_MIC5157</name>
</gene>
<protein>
    <recommendedName>
        <fullName evidence="7">Myb-like DNA-binding domain containing protein</fullName>
    </recommendedName>
</protein>
<feature type="domain" description="Myb-like" evidence="3">
    <location>
        <begin position="59"/>
        <end position="109"/>
    </location>
</feature>
<dbReference type="PROSITE" id="PS50090">
    <property type="entry name" value="MYB_LIKE"/>
    <property type="match status" value="2"/>
</dbReference>
<reference evidence="5" key="1">
    <citation type="submission" date="2021-09" db="EMBL/GenBank/DDBJ databases">
        <authorList>
            <consortium name="AG Swart"/>
            <person name="Singh M."/>
            <person name="Singh A."/>
            <person name="Seah K."/>
            <person name="Emmerich C."/>
        </authorList>
    </citation>
    <scope>NUCLEOTIDE SEQUENCE</scope>
    <source>
        <strain evidence="5">ATCC30299</strain>
    </source>
</reference>
<evidence type="ECO:0000259" key="4">
    <source>
        <dbReference type="PROSITE" id="PS51294"/>
    </source>
</evidence>
<dbReference type="PANTHER" id="PTHR45614">
    <property type="entry name" value="MYB PROTEIN-RELATED"/>
    <property type="match status" value="1"/>
</dbReference>
<dbReference type="PANTHER" id="PTHR45614:SF274">
    <property type="entry name" value="MYB-LIKE DNA-BINDING PROTEIN"/>
    <property type="match status" value="1"/>
</dbReference>
<evidence type="ECO:0008006" key="7">
    <source>
        <dbReference type="Google" id="ProtNLM"/>
    </source>
</evidence>
<dbReference type="AlphaFoldDB" id="A0AAU9ICI7"/>
<evidence type="ECO:0000256" key="1">
    <source>
        <dbReference type="ARBA" id="ARBA00022737"/>
    </source>
</evidence>
<dbReference type="SMART" id="SM00717">
    <property type="entry name" value="SANT"/>
    <property type="match status" value="2"/>
</dbReference>
<accession>A0AAU9ICI7</accession>
<dbReference type="GO" id="GO:0005634">
    <property type="term" value="C:nucleus"/>
    <property type="evidence" value="ECO:0007669"/>
    <property type="project" value="TreeGrafter"/>
</dbReference>
<dbReference type="InterPro" id="IPR001005">
    <property type="entry name" value="SANT/Myb"/>
</dbReference>
<keyword evidence="6" id="KW-1185">Reference proteome</keyword>
<organism evidence="5 6">
    <name type="scientific">Blepharisma stoltei</name>
    <dbReference type="NCBI Taxonomy" id="1481888"/>
    <lineage>
        <taxon>Eukaryota</taxon>
        <taxon>Sar</taxon>
        <taxon>Alveolata</taxon>
        <taxon>Ciliophora</taxon>
        <taxon>Postciliodesmatophora</taxon>
        <taxon>Heterotrichea</taxon>
        <taxon>Heterotrichida</taxon>
        <taxon>Blepharismidae</taxon>
        <taxon>Blepharisma</taxon>
    </lineage>
</organism>
<dbReference type="Gene3D" id="1.10.10.60">
    <property type="entry name" value="Homeodomain-like"/>
    <property type="match status" value="2"/>
</dbReference>
<dbReference type="Pfam" id="PF13921">
    <property type="entry name" value="Myb_DNA-bind_6"/>
    <property type="match status" value="1"/>
</dbReference>
<dbReference type="PROSITE" id="PS51294">
    <property type="entry name" value="HTH_MYB"/>
    <property type="match status" value="2"/>
</dbReference>
<dbReference type="InterPro" id="IPR017930">
    <property type="entry name" value="Myb_dom"/>
</dbReference>
<evidence type="ECO:0000313" key="6">
    <source>
        <dbReference type="Proteomes" id="UP001162131"/>
    </source>
</evidence>
<feature type="domain" description="HTH myb-type" evidence="4">
    <location>
        <begin position="64"/>
        <end position="113"/>
    </location>
</feature>